<sequence>MSGPGRLTAAINEMGLATPLSVAAAGFAWAGVPVFPCAPGGKHPITEHGFHDATTNLAQVRQWWRRFPQANIGVPTGRPSGVVVVDVDVHGVNGFAACRRAKEAGLLSGWEVVVRSPSGGLHAYYPTHQSAEQRSWQAGRAGIDFRGDGGYIIAPPSRRAVNGELALYQVTAVSEAPGKALDATMLRDFLDPPRPPRPRSYRGNGELDVRRIAEWVARRPENERNHGLFWGACKLAERGVGQAEAFGVLTRAAMSAGLGEREAARTVRSAYRTVNDGHVSSGIAAVGTEEFAVSVAESPDAIVRGLP</sequence>
<dbReference type="SUPFAM" id="SSF56747">
    <property type="entry name" value="Prim-pol domain"/>
    <property type="match status" value="1"/>
</dbReference>
<name>A0A1M6BNN7_9ACTN</name>
<dbReference type="STRING" id="1123357.SAMN02745244_00494"/>
<dbReference type="RefSeq" id="WP_073185974.1">
    <property type="nucleotide sequence ID" value="NZ_FQZG01000007.1"/>
</dbReference>
<evidence type="ECO:0000313" key="3">
    <source>
        <dbReference type="EMBL" id="SHI50286.1"/>
    </source>
</evidence>
<dbReference type="SMART" id="SM00943">
    <property type="entry name" value="Prim-Pol"/>
    <property type="match status" value="1"/>
</dbReference>
<dbReference type="EMBL" id="FQZG01000007">
    <property type="protein sequence ID" value="SHI50286.1"/>
    <property type="molecule type" value="Genomic_DNA"/>
</dbReference>
<dbReference type="AlphaFoldDB" id="A0A1M6BNN7"/>
<reference evidence="3 4" key="1">
    <citation type="submission" date="2016-11" db="EMBL/GenBank/DDBJ databases">
        <authorList>
            <person name="Jaros S."/>
            <person name="Januszkiewicz K."/>
            <person name="Wedrychowicz H."/>
        </authorList>
    </citation>
    <scope>NUCLEOTIDE SEQUENCE [LARGE SCALE GENOMIC DNA]</scope>
    <source>
        <strain evidence="3 4">DSM 12906</strain>
    </source>
</reference>
<accession>A0A1M6BNN7</accession>
<feature type="domain" description="DNA primase/polymerase bifunctional N-terminal" evidence="2">
    <location>
        <begin position="24"/>
        <end position="190"/>
    </location>
</feature>
<feature type="domain" description="Primase C-terminal 1" evidence="1">
    <location>
        <begin position="213"/>
        <end position="276"/>
    </location>
</feature>
<keyword evidence="4" id="KW-1185">Reference proteome</keyword>
<dbReference type="CDD" id="cd04859">
    <property type="entry name" value="Prim_Pol"/>
    <property type="match status" value="1"/>
</dbReference>
<dbReference type="Proteomes" id="UP000184512">
    <property type="component" value="Unassembled WGS sequence"/>
</dbReference>
<evidence type="ECO:0000313" key="4">
    <source>
        <dbReference type="Proteomes" id="UP000184512"/>
    </source>
</evidence>
<organism evidence="3 4">
    <name type="scientific">Tessaracoccus bendigoensis DSM 12906</name>
    <dbReference type="NCBI Taxonomy" id="1123357"/>
    <lineage>
        <taxon>Bacteria</taxon>
        <taxon>Bacillati</taxon>
        <taxon>Actinomycetota</taxon>
        <taxon>Actinomycetes</taxon>
        <taxon>Propionibacteriales</taxon>
        <taxon>Propionibacteriaceae</taxon>
        <taxon>Tessaracoccus</taxon>
    </lineage>
</organism>
<dbReference type="SMART" id="SM00942">
    <property type="entry name" value="PriCT_1"/>
    <property type="match status" value="1"/>
</dbReference>
<gene>
    <name evidence="3" type="ORF">SAMN02745244_00494</name>
</gene>
<protein>
    <submittedName>
        <fullName evidence="3">Bifunctional DNA primase/polymerase, N-terminal</fullName>
    </submittedName>
</protein>
<evidence type="ECO:0000259" key="1">
    <source>
        <dbReference type="SMART" id="SM00942"/>
    </source>
</evidence>
<evidence type="ECO:0000259" key="2">
    <source>
        <dbReference type="SMART" id="SM00943"/>
    </source>
</evidence>
<dbReference type="Pfam" id="PF09250">
    <property type="entry name" value="Prim-Pol"/>
    <property type="match status" value="1"/>
</dbReference>
<proteinExistence type="predicted"/>
<dbReference type="InterPro" id="IPR014820">
    <property type="entry name" value="PriCT_1"/>
</dbReference>
<dbReference type="InterPro" id="IPR015330">
    <property type="entry name" value="DNA_primase/pol_bifunc_N"/>
</dbReference>